<sequence length="145" mass="16115">MRTVGKQRSVISSLYFLYPLGDCIPEPDVAFSIVCCFGFLTSGERSPTLWIKSKASCSLRLPTTGWQLPVWINHGPPQANPVHPPSLQNHHQNLSAQQLVSSTHQLQSHMCAASLLLPPSLLADHSSSILVSWFRFLPYHQVPCK</sequence>
<accession>A0ABU7AU48</accession>
<name>A0ABU7AU48_9TELE</name>
<organism evidence="1 2">
    <name type="scientific">Ataeniobius toweri</name>
    <dbReference type="NCBI Taxonomy" id="208326"/>
    <lineage>
        <taxon>Eukaryota</taxon>
        <taxon>Metazoa</taxon>
        <taxon>Chordata</taxon>
        <taxon>Craniata</taxon>
        <taxon>Vertebrata</taxon>
        <taxon>Euteleostomi</taxon>
        <taxon>Actinopterygii</taxon>
        <taxon>Neopterygii</taxon>
        <taxon>Teleostei</taxon>
        <taxon>Neoteleostei</taxon>
        <taxon>Acanthomorphata</taxon>
        <taxon>Ovalentaria</taxon>
        <taxon>Atherinomorphae</taxon>
        <taxon>Cyprinodontiformes</taxon>
        <taxon>Goodeidae</taxon>
        <taxon>Ataeniobius</taxon>
    </lineage>
</organism>
<dbReference type="Proteomes" id="UP001345963">
    <property type="component" value="Unassembled WGS sequence"/>
</dbReference>
<keyword evidence="2" id="KW-1185">Reference proteome</keyword>
<evidence type="ECO:0000313" key="2">
    <source>
        <dbReference type="Proteomes" id="UP001345963"/>
    </source>
</evidence>
<comment type="caution">
    <text evidence="1">The sequence shown here is derived from an EMBL/GenBank/DDBJ whole genome shotgun (WGS) entry which is preliminary data.</text>
</comment>
<gene>
    <name evidence="1" type="ORF">ATANTOWER_012308</name>
</gene>
<dbReference type="EMBL" id="JAHUTI010029766">
    <property type="protein sequence ID" value="MED6241385.1"/>
    <property type="molecule type" value="Genomic_DNA"/>
</dbReference>
<proteinExistence type="predicted"/>
<protein>
    <submittedName>
        <fullName evidence="1">Uncharacterized protein</fullName>
    </submittedName>
</protein>
<evidence type="ECO:0000313" key="1">
    <source>
        <dbReference type="EMBL" id="MED6241385.1"/>
    </source>
</evidence>
<reference evidence="1 2" key="1">
    <citation type="submission" date="2021-07" db="EMBL/GenBank/DDBJ databases">
        <authorList>
            <person name="Palmer J.M."/>
        </authorList>
    </citation>
    <scope>NUCLEOTIDE SEQUENCE [LARGE SCALE GENOMIC DNA]</scope>
    <source>
        <strain evidence="1 2">AT_MEX2019</strain>
        <tissue evidence="1">Muscle</tissue>
    </source>
</reference>